<dbReference type="OrthoDB" id="9810588at2"/>
<dbReference type="PANTHER" id="PTHR38113">
    <property type="match status" value="1"/>
</dbReference>
<keyword evidence="3" id="KW-1185">Reference proteome</keyword>
<accession>C0GE72</accession>
<dbReference type="InterPro" id="IPR018744">
    <property type="entry name" value="DUF2293"/>
</dbReference>
<evidence type="ECO:0000313" key="2">
    <source>
        <dbReference type="EMBL" id="EEG78366.1"/>
    </source>
</evidence>
<dbReference type="Proteomes" id="UP000006443">
    <property type="component" value="Unassembled WGS sequence"/>
</dbReference>
<name>C0GE72_DETAL</name>
<evidence type="ECO:0000313" key="3">
    <source>
        <dbReference type="Proteomes" id="UP000006443"/>
    </source>
</evidence>
<gene>
    <name evidence="2" type="ORF">DealDRAFT_0781</name>
</gene>
<proteinExistence type="predicted"/>
<dbReference type="AlphaFoldDB" id="C0GE72"/>
<organism evidence="2 3">
    <name type="scientific">Dethiobacter alkaliphilus AHT 1</name>
    <dbReference type="NCBI Taxonomy" id="555088"/>
    <lineage>
        <taxon>Bacteria</taxon>
        <taxon>Bacillati</taxon>
        <taxon>Bacillota</taxon>
        <taxon>Dethiobacteria</taxon>
        <taxon>Dethiobacterales</taxon>
        <taxon>Dethiobacteraceae</taxon>
        <taxon>Dethiobacter</taxon>
    </lineage>
</organism>
<comment type="caution">
    <text evidence="2">The sequence shown here is derived from an EMBL/GenBank/DDBJ whole genome shotgun (WGS) entry which is preliminary data.</text>
</comment>
<reference evidence="2 3" key="1">
    <citation type="submission" date="2009-02" db="EMBL/GenBank/DDBJ databases">
        <title>Sequencing of the draft genome and assembly of Dethiobacter alkaliphilus AHT 1.</title>
        <authorList>
            <consortium name="US DOE Joint Genome Institute (JGI-PGF)"/>
            <person name="Lucas S."/>
            <person name="Copeland A."/>
            <person name="Lapidus A."/>
            <person name="Glavina del Rio T."/>
            <person name="Dalin E."/>
            <person name="Tice H."/>
            <person name="Bruce D."/>
            <person name="Goodwin L."/>
            <person name="Pitluck S."/>
            <person name="Larimer F."/>
            <person name="Land M.L."/>
            <person name="Hauser L."/>
            <person name="Muyzer G."/>
        </authorList>
    </citation>
    <scope>NUCLEOTIDE SEQUENCE [LARGE SCALE GENOMIC DNA]</scope>
    <source>
        <strain evidence="2 3">AHT 1</strain>
    </source>
</reference>
<protein>
    <submittedName>
        <fullName evidence="2">Conserved hypothetical arginine and alanine rich protein</fullName>
    </submittedName>
</protein>
<feature type="domain" description="DUF2293" evidence="1">
    <location>
        <begin position="133"/>
        <end position="217"/>
    </location>
</feature>
<dbReference type="RefSeq" id="WP_008515064.1">
    <property type="nucleotide sequence ID" value="NZ_ACJM01000003.1"/>
</dbReference>
<dbReference type="Pfam" id="PF10056">
    <property type="entry name" value="DUF2293"/>
    <property type="match status" value="1"/>
</dbReference>
<evidence type="ECO:0000259" key="1">
    <source>
        <dbReference type="Pfam" id="PF10056"/>
    </source>
</evidence>
<dbReference type="EMBL" id="ACJM01000003">
    <property type="protein sequence ID" value="EEG78366.1"/>
    <property type="molecule type" value="Genomic_DNA"/>
</dbReference>
<sequence>MSKINVYHCNRETSCIECEVEIIKGDFLFISEDRKHLCLSCADLDHLIFLPSGNTALTRRAGKYSKLQAVVLKFSSARKRNERQGVLVEQSALEKAEQECMSDEGAREQRRQRESIRREKLDKQYVQEFATKIRELYPNCPEEKEHQIAEHACLKHSGRVGRSANAKQLDRDFIDLAVIAHVRHHATPYDELLMSGYDRQDARRRVKDAIDEVISSWS</sequence>
<dbReference type="eggNOG" id="COG5586">
    <property type="taxonomic scope" value="Bacteria"/>
</dbReference>
<dbReference type="PANTHER" id="PTHR38113:SF2">
    <property type="entry name" value="DUF2293 DOMAIN-CONTAINING PROTEIN"/>
    <property type="match status" value="1"/>
</dbReference>
<dbReference type="STRING" id="555088.DealDRAFT_0781"/>